<comment type="caution">
    <text evidence="3">The sequence shown here is derived from an EMBL/GenBank/DDBJ whole genome shotgun (WGS) entry which is preliminary data.</text>
</comment>
<feature type="region of interest" description="Disordered" evidence="1">
    <location>
        <begin position="78"/>
        <end position="117"/>
    </location>
</feature>
<evidence type="ECO:0000313" key="4">
    <source>
        <dbReference type="Proteomes" id="UP001198565"/>
    </source>
</evidence>
<keyword evidence="2" id="KW-0732">Signal</keyword>
<dbReference type="RefSeq" id="WP_222980522.1">
    <property type="nucleotide sequence ID" value="NZ_JAINVZ010000018.1"/>
</dbReference>
<dbReference type="InterPro" id="IPR043777">
    <property type="entry name" value="DUF5719"/>
</dbReference>
<accession>A0ABS7QX62</accession>
<evidence type="ECO:0000256" key="2">
    <source>
        <dbReference type="SAM" id="SignalP"/>
    </source>
</evidence>
<evidence type="ECO:0000313" key="3">
    <source>
        <dbReference type="EMBL" id="MBY8887796.1"/>
    </source>
</evidence>
<dbReference type="EMBL" id="JAINVZ010000018">
    <property type="protein sequence ID" value="MBY8887796.1"/>
    <property type="molecule type" value="Genomic_DNA"/>
</dbReference>
<protein>
    <recommendedName>
        <fullName evidence="5">Secreted protein</fullName>
    </recommendedName>
</protein>
<feature type="region of interest" description="Disordered" evidence="1">
    <location>
        <begin position="408"/>
        <end position="439"/>
    </location>
</feature>
<evidence type="ECO:0008006" key="5">
    <source>
        <dbReference type="Google" id="ProtNLM"/>
    </source>
</evidence>
<sequence length="499" mass="48935">MNRTTYSLAGVVAAFAAVFGIATVLAPAPGSDQPKVSTTAARKPVQRSTLVCPGVTGSDYAATTYTAYTPPGTVTGSGGTAQLQVGQTADGAGNTTSGGGDGKPVAPLTAPGKPVTANAAKTASPLIGTADGAFAPGWTVQETTTVQAGAGHGLLGTSCGTPGADFWIPGASTASGRQDYVQLTNPDSTAAVADIELYDANGAVNAPGGEGITIPGDSSVPVLLSTLTGENSSDLTVHVEARTGRVGAAVQAMDSSAGGDWLDPSATPATSAVLPGIPADASDVRLVAYATGSDDANLKVQLLTPTGAITPAGHETLDLKSGMTTAVDLGALTKGQAGSLRLTPTDPSQAAPFVAALKVVRGKNGNDETAFIPATAAVGQRATVADDRSGATTLSLAATDSAATVRVTSSAGSGGGTPATKTVTIQPGTTVSLTPPAPQGGKGTFAVTVEPLSGGPVYASRELAVAQDSLPAFTIQTMPDDGGTVAVPTAGEDLTILQR</sequence>
<reference evidence="3 4" key="1">
    <citation type="submission" date="2021-08" db="EMBL/GenBank/DDBJ databases">
        <title>Streptomyces sp. PTM05 isolated from lichen.</title>
        <authorList>
            <person name="Somphong A."/>
            <person name="Phongsopitanun W."/>
            <person name="Tanasupawat S."/>
        </authorList>
    </citation>
    <scope>NUCLEOTIDE SEQUENCE [LARGE SCALE GENOMIC DNA]</scope>
    <source>
        <strain evidence="3 4">Ptm05</strain>
    </source>
</reference>
<feature type="compositionally biased region" description="Polar residues" evidence="1">
    <location>
        <begin position="423"/>
        <end position="433"/>
    </location>
</feature>
<dbReference type="Pfam" id="PF18986">
    <property type="entry name" value="DUF5719"/>
    <property type="match status" value="1"/>
</dbReference>
<dbReference type="Proteomes" id="UP001198565">
    <property type="component" value="Unassembled WGS sequence"/>
</dbReference>
<keyword evidence="4" id="KW-1185">Reference proteome</keyword>
<gene>
    <name evidence="3" type="ORF">K7472_23565</name>
</gene>
<proteinExistence type="predicted"/>
<evidence type="ECO:0000256" key="1">
    <source>
        <dbReference type="SAM" id="MobiDB-lite"/>
    </source>
</evidence>
<feature type="chain" id="PRO_5046151240" description="Secreted protein" evidence="2">
    <location>
        <begin position="23"/>
        <end position="499"/>
    </location>
</feature>
<name>A0ABS7QX62_9ACTN</name>
<organism evidence="3 4">
    <name type="scientific">Streptantibioticus parmotrematis</name>
    <dbReference type="NCBI Taxonomy" id="2873249"/>
    <lineage>
        <taxon>Bacteria</taxon>
        <taxon>Bacillati</taxon>
        <taxon>Actinomycetota</taxon>
        <taxon>Actinomycetes</taxon>
        <taxon>Kitasatosporales</taxon>
        <taxon>Streptomycetaceae</taxon>
        <taxon>Streptantibioticus</taxon>
    </lineage>
</organism>
<feature type="signal peptide" evidence="2">
    <location>
        <begin position="1"/>
        <end position="22"/>
    </location>
</feature>